<gene>
    <name evidence="1" type="ORF">HNR23_002947</name>
</gene>
<reference evidence="1 2" key="1">
    <citation type="submission" date="2020-08" db="EMBL/GenBank/DDBJ databases">
        <title>Sequencing the genomes of 1000 actinobacteria strains.</title>
        <authorList>
            <person name="Klenk H.-P."/>
        </authorList>
    </citation>
    <scope>NUCLEOTIDE SEQUENCE [LARGE SCALE GENOMIC DNA]</scope>
    <source>
        <strain evidence="1 2">DSM 46659</strain>
    </source>
</reference>
<evidence type="ECO:0000313" key="1">
    <source>
        <dbReference type="EMBL" id="MBB6172887.1"/>
    </source>
</evidence>
<dbReference type="AlphaFoldDB" id="A0A7W9YIQ7"/>
<keyword evidence="2" id="KW-1185">Reference proteome</keyword>
<sequence length="51" mass="5597">MTSRTTRVAWGDFSVTHDPHADSTLSLLLRPASAALRCRGRFPSEVEAGRL</sequence>
<evidence type="ECO:0000313" key="2">
    <source>
        <dbReference type="Proteomes" id="UP000546642"/>
    </source>
</evidence>
<organism evidence="1 2">
    <name type="scientific">Nocardiopsis mwathae</name>
    <dbReference type="NCBI Taxonomy" id="1472723"/>
    <lineage>
        <taxon>Bacteria</taxon>
        <taxon>Bacillati</taxon>
        <taxon>Actinomycetota</taxon>
        <taxon>Actinomycetes</taxon>
        <taxon>Streptosporangiales</taxon>
        <taxon>Nocardiopsidaceae</taxon>
        <taxon>Nocardiopsis</taxon>
    </lineage>
</organism>
<dbReference type="Proteomes" id="UP000546642">
    <property type="component" value="Unassembled WGS sequence"/>
</dbReference>
<name>A0A7W9YIQ7_9ACTN</name>
<dbReference type="EMBL" id="JACHDS010000001">
    <property type="protein sequence ID" value="MBB6172887.1"/>
    <property type="molecule type" value="Genomic_DNA"/>
</dbReference>
<accession>A0A7W9YIQ7</accession>
<protein>
    <submittedName>
        <fullName evidence="1">Uncharacterized protein</fullName>
    </submittedName>
</protein>
<proteinExistence type="predicted"/>
<comment type="caution">
    <text evidence="1">The sequence shown here is derived from an EMBL/GenBank/DDBJ whole genome shotgun (WGS) entry which is preliminary data.</text>
</comment>